<evidence type="ECO:0000256" key="2">
    <source>
        <dbReference type="ARBA" id="ARBA00022553"/>
    </source>
</evidence>
<evidence type="ECO:0000256" key="11">
    <source>
        <dbReference type="SAM" id="SignalP"/>
    </source>
</evidence>
<protein>
    <recommendedName>
        <fullName evidence="1">non-specific serine/threonine protein kinase</fullName>
        <ecNumber evidence="1">2.7.11.1</ecNumber>
    </recommendedName>
</protein>
<keyword evidence="10" id="KW-0812">Transmembrane</keyword>
<keyword evidence="10" id="KW-1133">Transmembrane helix</keyword>
<evidence type="ECO:0000256" key="7">
    <source>
        <dbReference type="ARBA" id="ARBA00022741"/>
    </source>
</evidence>
<evidence type="ECO:0000256" key="10">
    <source>
        <dbReference type="SAM" id="Phobius"/>
    </source>
</evidence>
<dbReference type="EMBL" id="RWGY01000039">
    <property type="protein sequence ID" value="TVU12394.1"/>
    <property type="molecule type" value="Genomic_DNA"/>
</dbReference>
<feature type="non-terminal residue" evidence="13">
    <location>
        <position position="1"/>
    </location>
</feature>
<dbReference type="GO" id="GO:0004674">
    <property type="term" value="F:protein serine/threonine kinase activity"/>
    <property type="evidence" value="ECO:0007669"/>
    <property type="project" value="UniProtKB-EC"/>
</dbReference>
<dbReference type="SUPFAM" id="SSF52058">
    <property type="entry name" value="L domain-like"/>
    <property type="match status" value="1"/>
</dbReference>
<sequence>MLLRTHFFHHVAQVNSHPLPPLMAPPLAFVATLLLLLLAGAAAQIGDPVPLPPPPQPQLVLPSTNVSDAAALHDVFRRWGLEGDASPAENPCQKRVWFESFGKNASIDCNCSNDWCRVTHLNVTGYRNITEIPLALFNLTELISLDLSNNNLSGSIPQEVASLTKLEIWWMFDNYIGGPVPEFIQNLANLTDLRIYGMELQGPIPTNFSKLANLEYLMLGDLGGNHSSFGFIANWANLSTLSLRKCGLTGQLANAPQNLQKLKYLDVSYNPSVNGTLPNNPAGQKWPINYIGTSIDASRTIDSEYLAILNCRNRKECNRNNLTNFVFISGIWHILCNFLVFTHHLLMHADSTTSLAINCGGKQMKTSDPSPTVFFEDSTDLGGAGFHVNNASHWVVSHVGSDPFSYSPGPPGIVNTRQDISGTNIPQLYQTARTSTNALWYYVIGLANRKYTVQLFFAEIVIVDGPGRRLFNIDLQGQNIKKDFDISQEAGGPRKPTNITHEVIVDDSILAIHLYWGGRGTCCIPYRGAYGPLVSAIKGNSFSLPKTRRSLPHNHEHQIRQDMDEKRRGVVAGIAALCIAAAVISSSVVYLWWKWVSLVKRPMA</sequence>
<keyword evidence="5 11" id="KW-0732">Signal</keyword>
<dbReference type="PANTHER" id="PTHR48006:SF34">
    <property type="entry name" value="OS08G0203700 PROTEIN"/>
    <property type="match status" value="1"/>
</dbReference>
<dbReference type="Pfam" id="PF00560">
    <property type="entry name" value="LRR_1"/>
    <property type="match status" value="1"/>
</dbReference>
<keyword evidence="8" id="KW-0067">ATP-binding</keyword>
<keyword evidence="6" id="KW-0677">Repeat</keyword>
<dbReference type="Proteomes" id="UP000324897">
    <property type="component" value="Chromosome 3"/>
</dbReference>
<dbReference type="InterPro" id="IPR051824">
    <property type="entry name" value="LRR_Rcpt-Like_S/T_Kinase"/>
</dbReference>
<keyword evidence="14" id="KW-1185">Reference proteome</keyword>
<dbReference type="FunFam" id="3.80.10.10:FF:000383">
    <property type="entry name" value="Leucine-rich repeat receptor protein kinase EMS1"/>
    <property type="match status" value="1"/>
</dbReference>
<keyword evidence="10" id="KW-0472">Membrane</keyword>
<evidence type="ECO:0000256" key="4">
    <source>
        <dbReference type="ARBA" id="ARBA00022679"/>
    </source>
</evidence>
<proteinExistence type="predicted"/>
<evidence type="ECO:0000313" key="14">
    <source>
        <dbReference type="Proteomes" id="UP000324897"/>
    </source>
</evidence>
<dbReference type="InterPro" id="IPR032675">
    <property type="entry name" value="LRR_dom_sf"/>
</dbReference>
<organism evidence="13 14">
    <name type="scientific">Eragrostis curvula</name>
    <name type="common">weeping love grass</name>
    <dbReference type="NCBI Taxonomy" id="38414"/>
    <lineage>
        <taxon>Eukaryota</taxon>
        <taxon>Viridiplantae</taxon>
        <taxon>Streptophyta</taxon>
        <taxon>Embryophyta</taxon>
        <taxon>Tracheophyta</taxon>
        <taxon>Spermatophyta</taxon>
        <taxon>Magnoliopsida</taxon>
        <taxon>Liliopsida</taxon>
        <taxon>Poales</taxon>
        <taxon>Poaceae</taxon>
        <taxon>PACMAD clade</taxon>
        <taxon>Chloridoideae</taxon>
        <taxon>Eragrostideae</taxon>
        <taxon>Eragrostidinae</taxon>
        <taxon>Eragrostis</taxon>
    </lineage>
</organism>
<dbReference type="Gene3D" id="3.80.10.10">
    <property type="entry name" value="Ribonuclease Inhibitor"/>
    <property type="match status" value="2"/>
</dbReference>
<feature type="domain" description="Malectin" evidence="12">
    <location>
        <begin position="354"/>
        <end position="537"/>
    </location>
</feature>
<reference evidence="13 14" key="1">
    <citation type="journal article" date="2019" name="Sci. Rep.">
        <title>A high-quality genome of Eragrostis curvula grass provides insights into Poaceae evolution and supports new strategies to enhance forage quality.</title>
        <authorList>
            <person name="Carballo J."/>
            <person name="Santos B.A.C.M."/>
            <person name="Zappacosta D."/>
            <person name="Garbus I."/>
            <person name="Selva J.P."/>
            <person name="Gallo C.A."/>
            <person name="Diaz A."/>
            <person name="Albertini E."/>
            <person name="Caccamo M."/>
            <person name="Echenique V."/>
        </authorList>
    </citation>
    <scope>NUCLEOTIDE SEQUENCE [LARGE SCALE GENOMIC DNA]</scope>
    <source>
        <strain evidence="14">cv. Victoria</strain>
        <tissue evidence="13">Leaf</tissue>
    </source>
</reference>
<gene>
    <name evidence="13" type="ORF">EJB05_46035</name>
</gene>
<keyword evidence="4" id="KW-0808">Transferase</keyword>
<dbReference type="Gramene" id="TVU12394">
    <property type="protein sequence ID" value="TVU12394"/>
    <property type="gene ID" value="EJB05_46035"/>
</dbReference>
<feature type="chain" id="PRO_5023914149" description="non-specific serine/threonine protein kinase" evidence="11">
    <location>
        <begin position="44"/>
        <end position="604"/>
    </location>
</feature>
<evidence type="ECO:0000256" key="3">
    <source>
        <dbReference type="ARBA" id="ARBA00022614"/>
    </source>
</evidence>
<evidence type="ECO:0000256" key="6">
    <source>
        <dbReference type="ARBA" id="ARBA00022737"/>
    </source>
</evidence>
<evidence type="ECO:0000313" key="13">
    <source>
        <dbReference type="EMBL" id="TVU12394.1"/>
    </source>
</evidence>
<feature type="transmembrane region" description="Helical" evidence="10">
    <location>
        <begin position="570"/>
        <end position="593"/>
    </location>
</feature>
<dbReference type="PANTHER" id="PTHR48006">
    <property type="entry name" value="LEUCINE-RICH REPEAT-CONTAINING PROTEIN DDB_G0281931-RELATED"/>
    <property type="match status" value="1"/>
</dbReference>
<keyword evidence="2" id="KW-0597">Phosphoprotein</keyword>
<accession>A0A5J9TM46</accession>
<name>A0A5J9TM46_9POAL</name>
<keyword evidence="7" id="KW-0547">Nucleotide-binding</keyword>
<dbReference type="AlphaFoldDB" id="A0A5J9TM46"/>
<dbReference type="Gene3D" id="2.60.120.430">
    <property type="entry name" value="Galactose-binding lectin"/>
    <property type="match status" value="1"/>
</dbReference>
<evidence type="ECO:0000256" key="1">
    <source>
        <dbReference type="ARBA" id="ARBA00012513"/>
    </source>
</evidence>
<dbReference type="Pfam" id="PF11721">
    <property type="entry name" value="Malectin"/>
    <property type="match status" value="1"/>
</dbReference>
<evidence type="ECO:0000256" key="9">
    <source>
        <dbReference type="ARBA" id="ARBA00023180"/>
    </source>
</evidence>
<evidence type="ECO:0000256" key="8">
    <source>
        <dbReference type="ARBA" id="ARBA00022840"/>
    </source>
</evidence>
<feature type="signal peptide" evidence="11">
    <location>
        <begin position="1"/>
        <end position="43"/>
    </location>
</feature>
<evidence type="ECO:0000256" key="5">
    <source>
        <dbReference type="ARBA" id="ARBA00022729"/>
    </source>
</evidence>
<dbReference type="EC" id="2.7.11.1" evidence="1"/>
<dbReference type="InterPro" id="IPR001611">
    <property type="entry name" value="Leu-rich_rpt"/>
</dbReference>
<dbReference type="GO" id="GO:0005524">
    <property type="term" value="F:ATP binding"/>
    <property type="evidence" value="ECO:0007669"/>
    <property type="project" value="UniProtKB-KW"/>
</dbReference>
<comment type="caution">
    <text evidence="13">The sequence shown here is derived from an EMBL/GenBank/DDBJ whole genome shotgun (WGS) entry which is preliminary data.</text>
</comment>
<dbReference type="InterPro" id="IPR021720">
    <property type="entry name" value="Malectin_dom"/>
</dbReference>
<keyword evidence="3" id="KW-0433">Leucine-rich repeat</keyword>
<dbReference type="OrthoDB" id="676979at2759"/>
<keyword evidence="9" id="KW-0325">Glycoprotein</keyword>
<evidence type="ECO:0000259" key="12">
    <source>
        <dbReference type="Pfam" id="PF11721"/>
    </source>
</evidence>